<feature type="transmembrane region" description="Helical" evidence="2">
    <location>
        <begin position="89"/>
        <end position="108"/>
    </location>
</feature>
<reference evidence="3" key="1">
    <citation type="submission" date="2020-05" db="EMBL/GenBank/DDBJ databases">
        <authorList>
            <person name="Chiriac C."/>
            <person name="Salcher M."/>
            <person name="Ghai R."/>
            <person name="Kavagutti S V."/>
        </authorList>
    </citation>
    <scope>NUCLEOTIDE SEQUENCE</scope>
</reference>
<evidence type="ECO:0000313" key="3">
    <source>
        <dbReference type="EMBL" id="CAB4555164.1"/>
    </source>
</evidence>
<keyword evidence="2" id="KW-0812">Transmembrane</keyword>
<sequence length="582" mass="64902">MSETYKPHRPTAKRLFQQVGSRYALSNPVLFLFLIPAYGVGLIFDQTRTDTTFEYRLLSTTVGYFATIIPLLIARIFLPNKPRKSRPALMMMVFSLAGLIRGATLLEFSILTEQFQEGELLYRLVGGPLFTLIALILNSIVVSNYARHKEALVLLAAERLRLQVRSAGVLARVQQQQEELTAKVETLIRPAIRKIQETFSSDSSAEVISSLRNAADEVVRPLSREVAEGSDDLTFDSEPAAVRVKSALPKRIILGEFLLPFWAATMSIGLLISSTVLLETPAVAAVTLFFIFTLIFSFGELVRRLTNQLEVPTWSAWILVPVIYSFPLSAFFVLKPLFGMQSTNEQIFTMMFFEWNLGLLLFFAQLVQLQRRETTERLEDVNKQLEVISSRLSQELWLNRKRMAALLHGPVQAALYAAAMGMAQTSNPSAEYLARVQRDIENALAQLTNPNRLESETLASVLNQIQDLWSDSVEIKIDIPSDLAAAITEEPLTCDATIELTRELVTNSIKHGKASLVQVKIESIDSGRFSVEVTDNGETPNLDATPGYGTKVLNELSLNWERTRSGDTTRSYAQMVLAGGSV</sequence>
<feature type="coiled-coil region" evidence="1">
    <location>
        <begin position="364"/>
        <end position="391"/>
    </location>
</feature>
<dbReference type="InterPro" id="IPR036890">
    <property type="entry name" value="HATPase_C_sf"/>
</dbReference>
<proteinExistence type="predicted"/>
<keyword evidence="1" id="KW-0175">Coiled coil</keyword>
<feature type="transmembrane region" description="Helical" evidence="2">
    <location>
        <begin position="282"/>
        <end position="302"/>
    </location>
</feature>
<feature type="transmembrane region" description="Helical" evidence="2">
    <location>
        <begin position="253"/>
        <end position="276"/>
    </location>
</feature>
<feature type="transmembrane region" description="Helical" evidence="2">
    <location>
        <begin position="346"/>
        <end position="367"/>
    </location>
</feature>
<feature type="transmembrane region" description="Helical" evidence="2">
    <location>
        <begin position="56"/>
        <end position="77"/>
    </location>
</feature>
<dbReference type="EMBL" id="CAEZSX010000075">
    <property type="protein sequence ID" value="CAB4555164.1"/>
    <property type="molecule type" value="Genomic_DNA"/>
</dbReference>
<evidence type="ECO:0000256" key="2">
    <source>
        <dbReference type="SAM" id="Phobius"/>
    </source>
</evidence>
<dbReference type="SUPFAM" id="SSF55874">
    <property type="entry name" value="ATPase domain of HSP90 chaperone/DNA topoisomerase II/histidine kinase"/>
    <property type="match status" value="1"/>
</dbReference>
<feature type="transmembrane region" description="Helical" evidence="2">
    <location>
        <begin position="314"/>
        <end position="334"/>
    </location>
</feature>
<feature type="transmembrane region" description="Helical" evidence="2">
    <location>
        <begin position="23"/>
        <end position="44"/>
    </location>
</feature>
<evidence type="ECO:0000256" key="1">
    <source>
        <dbReference type="SAM" id="Coils"/>
    </source>
</evidence>
<feature type="transmembrane region" description="Helical" evidence="2">
    <location>
        <begin position="120"/>
        <end position="142"/>
    </location>
</feature>
<accession>A0A6J6CVQ0</accession>
<dbReference type="AlphaFoldDB" id="A0A6J6CVQ0"/>
<organism evidence="3">
    <name type="scientific">freshwater metagenome</name>
    <dbReference type="NCBI Taxonomy" id="449393"/>
    <lineage>
        <taxon>unclassified sequences</taxon>
        <taxon>metagenomes</taxon>
        <taxon>ecological metagenomes</taxon>
    </lineage>
</organism>
<gene>
    <name evidence="3" type="ORF">UFOPK1537_00570</name>
</gene>
<keyword evidence="2" id="KW-0472">Membrane</keyword>
<keyword evidence="2" id="KW-1133">Transmembrane helix</keyword>
<dbReference type="Gene3D" id="3.30.565.10">
    <property type="entry name" value="Histidine kinase-like ATPase, C-terminal domain"/>
    <property type="match status" value="1"/>
</dbReference>
<dbReference type="CDD" id="cd16936">
    <property type="entry name" value="HATPase_RsbW-like"/>
    <property type="match status" value="1"/>
</dbReference>
<protein>
    <submittedName>
        <fullName evidence="3">Unannotated protein</fullName>
    </submittedName>
</protein>
<name>A0A6J6CVQ0_9ZZZZ</name>